<organism evidence="4 5">
    <name type="scientific">Danaus chrysippus</name>
    <name type="common">African queen</name>
    <dbReference type="NCBI Taxonomy" id="151541"/>
    <lineage>
        <taxon>Eukaryota</taxon>
        <taxon>Metazoa</taxon>
        <taxon>Ecdysozoa</taxon>
        <taxon>Arthropoda</taxon>
        <taxon>Hexapoda</taxon>
        <taxon>Insecta</taxon>
        <taxon>Pterygota</taxon>
        <taxon>Neoptera</taxon>
        <taxon>Endopterygota</taxon>
        <taxon>Lepidoptera</taxon>
        <taxon>Glossata</taxon>
        <taxon>Ditrysia</taxon>
        <taxon>Papilionoidea</taxon>
        <taxon>Nymphalidae</taxon>
        <taxon>Danainae</taxon>
        <taxon>Danaini</taxon>
        <taxon>Danaina</taxon>
        <taxon>Danaus</taxon>
        <taxon>Anosia</taxon>
    </lineage>
</organism>
<keyword evidence="5" id="KW-1185">Reference proteome</keyword>
<proteinExistence type="inferred from homology"/>
<dbReference type="GO" id="GO:0007304">
    <property type="term" value="P:chorion-containing eggshell formation"/>
    <property type="evidence" value="ECO:0007669"/>
    <property type="project" value="InterPro"/>
</dbReference>
<dbReference type="AlphaFoldDB" id="A0A8J2QVZ6"/>
<dbReference type="GO" id="GO:0005213">
    <property type="term" value="F:structural constituent of egg chorion"/>
    <property type="evidence" value="ECO:0007669"/>
    <property type="project" value="InterPro"/>
</dbReference>
<dbReference type="InterPro" id="IPR002635">
    <property type="entry name" value="Chorion"/>
</dbReference>
<comment type="similarity">
    <text evidence="1 3">Belongs to the chorion protein family.</text>
</comment>
<name>A0A8J2QVZ6_9NEOP</name>
<protein>
    <submittedName>
        <fullName evidence="4">(African queen) hypothetical protein</fullName>
    </submittedName>
</protein>
<evidence type="ECO:0000313" key="4">
    <source>
        <dbReference type="EMBL" id="CAG9573436.1"/>
    </source>
</evidence>
<dbReference type="EMBL" id="CAKASE010000070">
    <property type="protein sequence ID" value="CAG9573436.1"/>
    <property type="molecule type" value="Genomic_DNA"/>
</dbReference>
<evidence type="ECO:0000256" key="1">
    <source>
        <dbReference type="ARBA" id="ARBA00005906"/>
    </source>
</evidence>
<keyword evidence="2" id="KW-0677">Repeat</keyword>
<accession>A0A8J2QVZ6</accession>
<sequence>MVSLVGHVHFVTGSRHPTLNMFKTILVVCAQALFVQTIAGQCLGAGFGPLAADLPLSAANWAAMSAAPFAAGPCGAGLLDAPWAAASGALYGAGYGPAAASASHGSLPTASASMIPPSGVSLRSDNAIEGPLSVAGALPFLGTVSLEGALPTAGAGAVAYGAGNGEVAMLSEDIGADGFNSLAGPLGYGAGALGYGAGALGYGAGALGLAAGPLGYNAALAGPYARAGCGCGSRLI</sequence>
<comment type="caution">
    <text evidence="4">The sequence shown here is derived from an EMBL/GenBank/DDBJ whole genome shotgun (WGS) entry which is preliminary data.</text>
</comment>
<reference evidence="4" key="1">
    <citation type="submission" date="2021-09" db="EMBL/GenBank/DDBJ databases">
        <authorList>
            <person name="Martin H S."/>
        </authorList>
    </citation>
    <scope>NUCLEOTIDE SEQUENCE</scope>
</reference>
<dbReference type="GO" id="GO:0042600">
    <property type="term" value="C:egg chorion"/>
    <property type="evidence" value="ECO:0007669"/>
    <property type="project" value="InterPro"/>
</dbReference>
<gene>
    <name evidence="4" type="ORF">DCHRY22_LOCUS10448</name>
</gene>
<evidence type="ECO:0000256" key="2">
    <source>
        <dbReference type="ARBA" id="ARBA00022737"/>
    </source>
</evidence>
<evidence type="ECO:0000313" key="5">
    <source>
        <dbReference type="Proteomes" id="UP000789524"/>
    </source>
</evidence>
<dbReference type="OrthoDB" id="6930625at2759"/>
<dbReference type="Pfam" id="PF01723">
    <property type="entry name" value="Chorion_1"/>
    <property type="match status" value="1"/>
</dbReference>
<evidence type="ECO:0000256" key="3">
    <source>
        <dbReference type="RuleBase" id="RU004378"/>
    </source>
</evidence>
<dbReference type="Proteomes" id="UP000789524">
    <property type="component" value="Unassembled WGS sequence"/>
</dbReference>